<comment type="similarity">
    <text evidence="2">Belongs to the EAF7 family.</text>
</comment>
<keyword evidence="4" id="KW-0805">Transcription regulation</keyword>
<comment type="subcellular location">
    <subcellularLocation>
        <location evidence="1">Nucleus</location>
    </subcellularLocation>
</comment>
<dbReference type="Proteomes" id="UP001516400">
    <property type="component" value="Unassembled WGS sequence"/>
</dbReference>
<keyword evidence="3" id="KW-0156">Chromatin regulator</keyword>
<feature type="compositionally biased region" description="Polar residues" evidence="7">
    <location>
        <begin position="216"/>
        <end position="230"/>
    </location>
</feature>
<evidence type="ECO:0000256" key="7">
    <source>
        <dbReference type="SAM" id="MobiDB-lite"/>
    </source>
</evidence>
<keyword evidence="5" id="KW-0804">Transcription</keyword>
<dbReference type="GO" id="GO:0006325">
    <property type="term" value="P:chromatin organization"/>
    <property type="evidence" value="ECO:0007669"/>
    <property type="project" value="UniProtKB-KW"/>
</dbReference>
<dbReference type="Pfam" id="PF07904">
    <property type="entry name" value="Eaf7"/>
    <property type="match status" value="1"/>
</dbReference>
<evidence type="ECO:0000256" key="1">
    <source>
        <dbReference type="ARBA" id="ARBA00004123"/>
    </source>
</evidence>
<evidence type="ECO:0000256" key="3">
    <source>
        <dbReference type="ARBA" id="ARBA00022853"/>
    </source>
</evidence>
<gene>
    <name evidence="8" type="ORF">HHI36_002162</name>
</gene>
<keyword evidence="6" id="KW-0539">Nucleus</keyword>
<evidence type="ECO:0000256" key="5">
    <source>
        <dbReference type="ARBA" id="ARBA00023163"/>
    </source>
</evidence>
<organism evidence="8 9">
    <name type="scientific">Cryptolaemus montrouzieri</name>
    <dbReference type="NCBI Taxonomy" id="559131"/>
    <lineage>
        <taxon>Eukaryota</taxon>
        <taxon>Metazoa</taxon>
        <taxon>Ecdysozoa</taxon>
        <taxon>Arthropoda</taxon>
        <taxon>Hexapoda</taxon>
        <taxon>Insecta</taxon>
        <taxon>Pterygota</taxon>
        <taxon>Neoptera</taxon>
        <taxon>Endopterygota</taxon>
        <taxon>Coleoptera</taxon>
        <taxon>Polyphaga</taxon>
        <taxon>Cucujiformia</taxon>
        <taxon>Coccinelloidea</taxon>
        <taxon>Coccinellidae</taxon>
        <taxon>Scymninae</taxon>
        <taxon>Scymnini</taxon>
        <taxon>Cryptolaemus</taxon>
    </lineage>
</organism>
<dbReference type="EMBL" id="JABFTP020000185">
    <property type="protein sequence ID" value="KAL3287695.1"/>
    <property type="molecule type" value="Genomic_DNA"/>
</dbReference>
<feature type="region of interest" description="Disordered" evidence="7">
    <location>
        <begin position="101"/>
        <end position="236"/>
    </location>
</feature>
<reference evidence="8 9" key="1">
    <citation type="journal article" date="2021" name="BMC Biol.">
        <title>Horizontally acquired antibacterial genes associated with adaptive radiation of ladybird beetles.</title>
        <authorList>
            <person name="Li H.S."/>
            <person name="Tang X.F."/>
            <person name="Huang Y.H."/>
            <person name="Xu Z.Y."/>
            <person name="Chen M.L."/>
            <person name="Du X.Y."/>
            <person name="Qiu B.Y."/>
            <person name="Chen P.T."/>
            <person name="Zhang W."/>
            <person name="Slipinski A."/>
            <person name="Escalona H.E."/>
            <person name="Waterhouse R.M."/>
            <person name="Zwick A."/>
            <person name="Pang H."/>
        </authorList>
    </citation>
    <scope>NUCLEOTIDE SEQUENCE [LARGE SCALE GENOMIC DNA]</scope>
    <source>
        <strain evidence="8">SYSU2018</strain>
    </source>
</reference>
<sequence>MMEILRMDDIEWTIANEGQLLDAMVGHKPVGVNKYFQMAFICEKFNNNINKDVDPEKIWAHLETMYNLEALDENESIPFPNGEKEFALPEDDFASLITKKEEERKSLQKGRDTPKLTKEPKKEVKEEKTPGRNLKDTPRRDSNSSSKDSKERESPRSSVPTKKDIKKEPEKAKAITKNRNSNSSSKDETKPTKPKMEDTPKTAKRPLRGSLKAEDGSSSGKSSPVNTPSSVKRRRI</sequence>
<evidence type="ECO:0000313" key="8">
    <source>
        <dbReference type="EMBL" id="KAL3287695.1"/>
    </source>
</evidence>
<dbReference type="PANTHER" id="PTHR13581:SF5">
    <property type="entry name" value="MRG_MORF4L-BINDING PROTEIN"/>
    <property type="match status" value="1"/>
</dbReference>
<dbReference type="AlphaFoldDB" id="A0ABD2PA52"/>
<evidence type="ECO:0008006" key="10">
    <source>
        <dbReference type="Google" id="ProtNLM"/>
    </source>
</evidence>
<evidence type="ECO:0000256" key="4">
    <source>
        <dbReference type="ARBA" id="ARBA00023015"/>
    </source>
</evidence>
<keyword evidence="9" id="KW-1185">Reference proteome</keyword>
<protein>
    <recommendedName>
        <fullName evidence="10">MRG-binding protein</fullName>
    </recommendedName>
</protein>
<evidence type="ECO:0000256" key="6">
    <source>
        <dbReference type="ARBA" id="ARBA00023242"/>
    </source>
</evidence>
<evidence type="ECO:0000256" key="2">
    <source>
        <dbReference type="ARBA" id="ARBA00007117"/>
    </source>
</evidence>
<accession>A0ABD2PA52</accession>
<feature type="compositionally biased region" description="Basic and acidic residues" evidence="7">
    <location>
        <begin position="185"/>
        <end position="201"/>
    </location>
</feature>
<proteinExistence type="inferred from homology"/>
<dbReference type="PANTHER" id="PTHR13581">
    <property type="entry name" value="MRG-BINDING PROTEIN"/>
    <property type="match status" value="1"/>
</dbReference>
<evidence type="ECO:0000313" key="9">
    <source>
        <dbReference type="Proteomes" id="UP001516400"/>
    </source>
</evidence>
<feature type="compositionally biased region" description="Basic and acidic residues" evidence="7">
    <location>
        <begin position="101"/>
        <end position="173"/>
    </location>
</feature>
<comment type="caution">
    <text evidence="8">The sequence shown here is derived from an EMBL/GenBank/DDBJ whole genome shotgun (WGS) entry which is preliminary data.</text>
</comment>
<dbReference type="GO" id="GO:0005634">
    <property type="term" value="C:nucleus"/>
    <property type="evidence" value="ECO:0007669"/>
    <property type="project" value="UniProtKB-SubCell"/>
</dbReference>
<name>A0ABD2PA52_9CUCU</name>
<dbReference type="InterPro" id="IPR012423">
    <property type="entry name" value="Eaf7/MRGBP"/>
</dbReference>